<dbReference type="AlphaFoldDB" id="A0AAW9R4V9"/>
<comment type="caution">
    <text evidence="1">The sequence shown here is derived from an EMBL/GenBank/DDBJ whole genome shotgun (WGS) entry which is preliminary data.</text>
</comment>
<dbReference type="EMBL" id="JAZHOG010000001">
    <property type="protein sequence ID" value="MEJ8566279.1"/>
    <property type="molecule type" value="Genomic_DNA"/>
</dbReference>
<gene>
    <name evidence="1" type="ORF">V3330_01470</name>
</gene>
<proteinExistence type="predicted"/>
<organism evidence="1 2">
    <name type="scientific">Elongatibacter sediminis</name>
    <dbReference type="NCBI Taxonomy" id="3119006"/>
    <lineage>
        <taxon>Bacteria</taxon>
        <taxon>Pseudomonadati</taxon>
        <taxon>Pseudomonadota</taxon>
        <taxon>Gammaproteobacteria</taxon>
        <taxon>Chromatiales</taxon>
        <taxon>Wenzhouxiangellaceae</taxon>
        <taxon>Elongatibacter</taxon>
    </lineage>
</organism>
<protein>
    <submittedName>
        <fullName evidence="1">Uncharacterized protein</fullName>
    </submittedName>
</protein>
<dbReference type="RefSeq" id="WP_354693602.1">
    <property type="nucleotide sequence ID" value="NZ_JAZHOG010000001.1"/>
</dbReference>
<reference evidence="1 2" key="1">
    <citation type="submission" date="2024-02" db="EMBL/GenBank/DDBJ databases">
        <title>A novel Wenzhouxiangellaceae bacterium, isolated from coastal sediments.</title>
        <authorList>
            <person name="Du Z.-J."/>
            <person name="Ye Y.-Q."/>
            <person name="Zhang X.-Y."/>
        </authorList>
    </citation>
    <scope>NUCLEOTIDE SEQUENCE [LARGE SCALE GENOMIC DNA]</scope>
    <source>
        <strain evidence="1 2">CH-27</strain>
    </source>
</reference>
<sequence length="250" mass="28687">MVDHADPGRRDATLRLLYDRYWAHRERSGRTPPSPEGIRIVLHVRRGDRSIVELPDRKLILHGNRVYEDEVAYQNEIVRLEPDFRHTQTRHYVNVLREITAALGTAPASLTVLSDGHGRTLFALIDAVARGLVQISRSERHHLRRLATQWRDEMQSLPWQGPVNRIIGESVADTLRSIDALATADLVIHDAGGFSRVVHRLYRHRSDTLILDSRHFNAASRSHLREWIERRRNQAARADSRTAPLTSAPR</sequence>
<name>A0AAW9R4V9_9GAMM</name>
<evidence type="ECO:0000313" key="2">
    <source>
        <dbReference type="Proteomes" id="UP001359886"/>
    </source>
</evidence>
<keyword evidence="2" id="KW-1185">Reference proteome</keyword>
<evidence type="ECO:0000313" key="1">
    <source>
        <dbReference type="EMBL" id="MEJ8566279.1"/>
    </source>
</evidence>
<accession>A0AAW9R4V9</accession>
<dbReference type="Proteomes" id="UP001359886">
    <property type="component" value="Unassembled WGS sequence"/>
</dbReference>